<protein>
    <submittedName>
        <fullName evidence="1">Uncharacterized protein</fullName>
    </submittedName>
</protein>
<organism evidence="1 2">
    <name type="scientific">Candidatus Kaiserbacteria bacterium RIFCSPHIGHO2_02_FULL_50_50</name>
    <dbReference type="NCBI Taxonomy" id="1798492"/>
    <lineage>
        <taxon>Bacteria</taxon>
        <taxon>Candidatus Kaiseribacteriota</taxon>
    </lineage>
</organism>
<reference evidence="1 2" key="1">
    <citation type="journal article" date="2016" name="Nat. Commun.">
        <title>Thousands of microbial genomes shed light on interconnected biogeochemical processes in an aquifer system.</title>
        <authorList>
            <person name="Anantharaman K."/>
            <person name="Brown C.T."/>
            <person name="Hug L.A."/>
            <person name="Sharon I."/>
            <person name="Castelle C.J."/>
            <person name="Probst A.J."/>
            <person name="Thomas B.C."/>
            <person name="Singh A."/>
            <person name="Wilkins M.J."/>
            <person name="Karaoz U."/>
            <person name="Brodie E.L."/>
            <person name="Williams K.H."/>
            <person name="Hubbard S.S."/>
            <person name="Banfield J.F."/>
        </authorList>
    </citation>
    <scope>NUCLEOTIDE SEQUENCE [LARGE SCALE GENOMIC DNA]</scope>
</reference>
<dbReference type="Proteomes" id="UP000178794">
    <property type="component" value="Unassembled WGS sequence"/>
</dbReference>
<dbReference type="AlphaFoldDB" id="A0A1F6DFP1"/>
<proteinExistence type="predicted"/>
<dbReference type="EMBL" id="MFLF01000009">
    <property type="protein sequence ID" value="OGG60186.1"/>
    <property type="molecule type" value="Genomic_DNA"/>
</dbReference>
<sequence length="109" mass="12292">MLFMKLLHNKIALALLGVAFLIFISIAVYRPSETARIDGTKTPLYAGVVQDAIDQYEMAYKNGDFVRACVQAKIVTQLLLQAKDETAYNAWRAKEEKTCEEYAKSIRGE</sequence>
<evidence type="ECO:0000313" key="1">
    <source>
        <dbReference type="EMBL" id="OGG60186.1"/>
    </source>
</evidence>
<accession>A0A1F6DFP1</accession>
<comment type="caution">
    <text evidence="1">The sequence shown here is derived from an EMBL/GenBank/DDBJ whole genome shotgun (WGS) entry which is preliminary data.</text>
</comment>
<evidence type="ECO:0000313" key="2">
    <source>
        <dbReference type="Proteomes" id="UP000178794"/>
    </source>
</evidence>
<name>A0A1F6DFP1_9BACT</name>
<gene>
    <name evidence="1" type="ORF">A3C89_02240</name>
</gene>